<protein>
    <submittedName>
        <fullName evidence="1">Uncharacterized protein</fullName>
    </submittedName>
</protein>
<dbReference type="EMBL" id="VSSQ01002648">
    <property type="protein sequence ID" value="MPM16633.1"/>
    <property type="molecule type" value="Genomic_DNA"/>
</dbReference>
<comment type="caution">
    <text evidence="1">The sequence shown here is derived from an EMBL/GenBank/DDBJ whole genome shotgun (WGS) entry which is preliminary data.</text>
</comment>
<proteinExistence type="predicted"/>
<evidence type="ECO:0000313" key="1">
    <source>
        <dbReference type="EMBL" id="MPM16633.1"/>
    </source>
</evidence>
<name>A0A644XQV2_9ZZZZ</name>
<dbReference type="AlphaFoldDB" id="A0A644XQV2"/>
<organism evidence="1">
    <name type="scientific">bioreactor metagenome</name>
    <dbReference type="NCBI Taxonomy" id="1076179"/>
    <lineage>
        <taxon>unclassified sequences</taxon>
        <taxon>metagenomes</taxon>
        <taxon>ecological metagenomes</taxon>
    </lineage>
</organism>
<accession>A0A644XQV2</accession>
<reference evidence="1" key="1">
    <citation type="submission" date="2019-08" db="EMBL/GenBank/DDBJ databases">
        <authorList>
            <person name="Kucharzyk K."/>
            <person name="Murdoch R.W."/>
            <person name="Higgins S."/>
            <person name="Loffler F."/>
        </authorList>
    </citation>
    <scope>NUCLEOTIDE SEQUENCE</scope>
</reference>
<gene>
    <name evidence="1" type="ORF">SDC9_63014</name>
</gene>
<sequence length="47" mass="5201">MVISQCEGDYFESIRVVVNDTIDHIATDGLFVKVAGNVANFDFFTSD</sequence>